<proteinExistence type="predicted"/>
<accession>A0A2T0UZL3</accession>
<evidence type="ECO:0000313" key="1">
    <source>
        <dbReference type="EMBL" id="PRY63297.1"/>
    </source>
</evidence>
<dbReference type="AlphaFoldDB" id="A0A2T0UZL3"/>
<keyword evidence="2" id="KW-1185">Reference proteome</keyword>
<dbReference type="EMBL" id="PVTI01000002">
    <property type="protein sequence ID" value="PRY63297.1"/>
    <property type="molecule type" value="Genomic_DNA"/>
</dbReference>
<gene>
    <name evidence="1" type="ORF">BCF74_102130</name>
</gene>
<evidence type="ECO:0000313" key="2">
    <source>
        <dbReference type="Proteomes" id="UP000237822"/>
    </source>
</evidence>
<name>A0A2T0UZL3_9MICO</name>
<comment type="caution">
    <text evidence="1">The sequence shown here is derived from an EMBL/GenBank/DDBJ whole genome shotgun (WGS) entry which is preliminary data.</text>
</comment>
<organism evidence="1 2">
    <name type="scientific">Knoellia remsis</name>
    <dbReference type="NCBI Taxonomy" id="407159"/>
    <lineage>
        <taxon>Bacteria</taxon>
        <taxon>Bacillati</taxon>
        <taxon>Actinomycetota</taxon>
        <taxon>Actinomycetes</taxon>
        <taxon>Micrococcales</taxon>
        <taxon>Intrasporangiaceae</taxon>
        <taxon>Knoellia</taxon>
    </lineage>
</organism>
<protein>
    <submittedName>
        <fullName evidence="1">Uncharacterized protein</fullName>
    </submittedName>
</protein>
<sequence>MPTFHDPLADAAEASEAMRGLAHASRVFDQPADTYQVFGDLTATMRSLRQVLDQLASAHLAQRDRAHHDDGDHLAGDPSALAAADELHQAGTLLDQAHDHLNAAFSHSGRIAWHPGPARTGLDHDAPVPTTVTAGTLRLMVWPDTPVGEHQRYAYRITDTTTGQELEGRDLFTGAGQPVDADHAIRDLATFLSAAGEARQYALDHPDSTPEHAGLFPEWVAEAARTNTDALTELTGAPEAPEHTIAGDLAGPARRWISVVFLQGEEADQVLDVIDRDGTAAAIEHLKGWDYGEETTQAALENGYVYDEPPTGALDRVVTGEDDYTLTYNPFAGHVSLLREHYAPSDDRLDDPGVVPAREAIAGIGAPSAPEPTQASAVRRTALGADKDWFAGPARTTGSAGRGLSL</sequence>
<dbReference type="Proteomes" id="UP000237822">
    <property type="component" value="Unassembled WGS sequence"/>
</dbReference>
<reference evidence="1 2" key="1">
    <citation type="submission" date="2018-03" db="EMBL/GenBank/DDBJ databases">
        <title>Genomic Encyclopedia of Archaeal and Bacterial Type Strains, Phase II (KMG-II): from individual species to whole genera.</title>
        <authorList>
            <person name="Goeker M."/>
        </authorList>
    </citation>
    <scope>NUCLEOTIDE SEQUENCE [LARGE SCALE GENOMIC DNA]</scope>
    <source>
        <strain evidence="1 2">ATCC BAA-1496</strain>
    </source>
</reference>